<comment type="subcellular location">
    <subcellularLocation>
        <location evidence="1">Secreted</location>
    </subcellularLocation>
</comment>
<protein>
    <submittedName>
        <fullName evidence="5">ZP1 isoform 2</fullName>
    </submittedName>
</protein>
<evidence type="ECO:0000313" key="6">
    <source>
        <dbReference type="Proteomes" id="UP000236370"/>
    </source>
</evidence>
<dbReference type="InterPro" id="IPR054554">
    <property type="entry name" value="ZP1/4_Ig-like"/>
</dbReference>
<dbReference type="EMBL" id="NBAG03000297">
    <property type="protein sequence ID" value="PNI45123.1"/>
    <property type="molecule type" value="Genomic_DNA"/>
</dbReference>
<evidence type="ECO:0000256" key="1">
    <source>
        <dbReference type="ARBA" id="ARBA00004613"/>
    </source>
</evidence>
<proteinExistence type="predicted"/>
<keyword evidence="3" id="KW-0732">Signal</keyword>
<accession>A0A2J8LCW5</accession>
<dbReference type="Proteomes" id="UP000236370">
    <property type="component" value="Unassembled WGS sequence"/>
</dbReference>
<dbReference type="AlphaFoldDB" id="A0A2J8LCW5"/>
<reference evidence="5 6" key="1">
    <citation type="submission" date="2017-12" db="EMBL/GenBank/DDBJ databases">
        <title>High-resolution comparative analysis of great ape genomes.</title>
        <authorList>
            <person name="Pollen A."/>
            <person name="Hastie A."/>
            <person name="Hormozdiari F."/>
            <person name="Dougherty M."/>
            <person name="Liu R."/>
            <person name="Chaisson M."/>
            <person name="Hoppe E."/>
            <person name="Hill C."/>
            <person name="Pang A."/>
            <person name="Hillier L."/>
            <person name="Baker C."/>
            <person name="Armstrong J."/>
            <person name="Shendure J."/>
            <person name="Paten B."/>
            <person name="Wilson R."/>
            <person name="Chao H."/>
            <person name="Schneider V."/>
            <person name="Ventura M."/>
            <person name="Kronenberg Z."/>
            <person name="Murali S."/>
            <person name="Gordon D."/>
            <person name="Cantsilieris S."/>
            <person name="Munson K."/>
            <person name="Nelson B."/>
            <person name="Raja A."/>
            <person name="Underwood J."/>
            <person name="Diekhans M."/>
            <person name="Fiddes I."/>
            <person name="Haussler D."/>
            <person name="Eichler E."/>
        </authorList>
    </citation>
    <scope>NUCLEOTIDE SEQUENCE [LARGE SCALE GENOMIC DNA]</scope>
    <source>
        <strain evidence="5">Yerkes chimp pedigree #C0471</strain>
    </source>
</reference>
<keyword evidence="2" id="KW-0964">Secreted</keyword>
<dbReference type="Pfam" id="PF22821">
    <property type="entry name" value="ZP1_ZP4_Ig-like"/>
    <property type="match status" value="1"/>
</dbReference>
<evidence type="ECO:0000259" key="4">
    <source>
        <dbReference type="Pfam" id="PF22821"/>
    </source>
</evidence>
<sequence length="39" mass="4526">RFDVNNCSICYHWVTSRPQEPAVFSADYRGCHVLEKVPT</sequence>
<dbReference type="GO" id="GO:0005576">
    <property type="term" value="C:extracellular region"/>
    <property type="evidence" value="ECO:0007669"/>
    <property type="project" value="UniProtKB-SubCell"/>
</dbReference>
<organism evidence="5 6">
    <name type="scientific">Pan troglodytes</name>
    <name type="common">Chimpanzee</name>
    <dbReference type="NCBI Taxonomy" id="9598"/>
    <lineage>
        <taxon>Eukaryota</taxon>
        <taxon>Metazoa</taxon>
        <taxon>Chordata</taxon>
        <taxon>Craniata</taxon>
        <taxon>Vertebrata</taxon>
        <taxon>Euteleostomi</taxon>
        <taxon>Mammalia</taxon>
        <taxon>Eutheria</taxon>
        <taxon>Euarchontoglires</taxon>
        <taxon>Primates</taxon>
        <taxon>Haplorrhini</taxon>
        <taxon>Catarrhini</taxon>
        <taxon>Hominidae</taxon>
        <taxon>Pan</taxon>
    </lineage>
</organism>
<evidence type="ECO:0000256" key="2">
    <source>
        <dbReference type="ARBA" id="ARBA00022525"/>
    </source>
</evidence>
<name>A0A2J8LCW5_PANTR</name>
<feature type="domain" description="Zona pellucida sperm-binding protein 1/4 Ig-like" evidence="4">
    <location>
        <begin position="2"/>
        <end position="36"/>
    </location>
</feature>
<evidence type="ECO:0000313" key="5">
    <source>
        <dbReference type="EMBL" id="PNI45123.1"/>
    </source>
</evidence>
<comment type="caution">
    <text evidence="5">The sequence shown here is derived from an EMBL/GenBank/DDBJ whole genome shotgun (WGS) entry which is preliminary data.</text>
</comment>
<feature type="non-terminal residue" evidence="5">
    <location>
        <position position="1"/>
    </location>
</feature>
<gene>
    <name evidence="5" type="ORF">CK820_G0030873</name>
</gene>
<evidence type="ECO:0000256" key="3">
    <source>
        <dbReference type="ARBA" id="ARBA00022729"/>
    </source>
</evidence>